<dbReference type="AlphaFoldDB" id="A0ABD5T2I6"/>
<evidence type="ECO:0000256" key="2">
    <source>
        <dbReference type="SAM" id="Phobius"/>
    </source>
</evidence>
<proteinExistence type="predicted"/>
<keyword evidence="2" id="KW-1133">Transmembrane helix</keyword>
<feature type="non-terminal residue" evidence="4">
    <location>
        <position position="1"/>
    </location>
</feature>
<dbReference type="InterPro" id="IPR056525">
    <property type="entry name" value="HVO_1552_C"/>
</dbReference>
<feature type="domain" description="HVO-1552 C-terminal" evidence="3">
    <location>
        <begin position="20"/>
        <end position="78"/>
    </location>
</feature>
<accession>A0ABD5T2I6</accession>
<comment type="caution">
    <text evidence="4">The sequence shown here is derived from an EMBL/GenBank/DDBJ whole genome shotgun (WGS) entry which is preliminary data.</text>
</comment>
<organism evidence="4 5">
    <name type="scientific">Halorubrum pallidum</name>
    <dbReference type="NCBI Taxonomy" id="1526114"/>
    <lineage>
        <taxon>Archaea</taxon>
        <taxon>Methanobacteriati</taxon>
        <taxon>Methanobacteriota</taxon>
        <taxon>Stenosarchaea group</taxon>
        <taxon>Halobacteria</taxon>
        <taxon>Halobacteriales</taxon>
        <taxon>Haloferacaceae</taxon>
        <taxon>Halorubrum</taxon>
    </lineage>
</organism>
<evidence type="ECO:0000259" key="3">
    <source>
        <dbReference type="Pfam" id="PF24267"/>
    </source>
</evidence>
<dbReference type="EMBL" id="JBHSWT010000354">
    <property type="protein sequence ID" value="MFC6771367.1"/>
    <property type="molecule type" value="Genomic_DNA"/>
</dbReference>
<gene>
    <name evidence="4" type="ORF">ACFQDD_07550</name>
</gene>
<dbReference type="Pfam" id="PF24267">
    <property type="entry name" value="HVO_1552_C"/>
    <property type="match status" value="1"/>
</dbReference>
<name>A0ABD5T2I6_9EURY</name>
<keyword evidence="5" id="KW-1185">Reference proteome</keyword>
<feature type="transmembrane region" description="Helical" evidence="2">
    <location>
        <begin position="59"/>
        <end position="78"/>
    </location>
</feature>
<evidence type="ECO:0000256" key="1">
    <source>
        <dbReference type="SAM" id="MobiDB-lite"/>
    </source>
</evidence>
<evidence type="ECO:0000313" key="5">
    <source>
        <dbReference type="Proteomes" id="UP001596274"/>
    </source>
</evidence>
<reference evidence="4 5" key="1">
    <citation type="journal article" date="2019" name="Int. J. Syst. Evol. Microbiol.">
        <title>The Global Catalogue of Microorganisms (GCM) 10K type strain sequencing project: providing services to taxonomists for standard genome sequencing and annotation.</title>
        <authorList>
            <consortium name="The Broad Institute Genomics Platform"/>
            <consortium name="The Broad Institute Genome Sequencing Center for Infectious Disease"/>
            <person name="Wu L."/>
            <person name="Ma J."/>
        </authorList>
    </citation>
    <scope>NUCLEOTIDE SEQUENCE [LARGE SCALE GENOMIC DNA]</scope>
    <source>
        <strain evidence="4 5">PJ61</strain>
    </source>
</reference>
<feature type="region of interest" description="Disordered" evidence="1">
    <location>
        <begin position="1"/>
        <end position="37"/>
    </location>
</feature>
<keyword evidence="2" id="KW-0812">Transmembrane</keyword>
<keyword evidence="2" id="KW-0472">Membrane</keyword>
<dbReference type="Proteomes" id="UP001596274">
    <property type="component" value="Unassembled WGS sequence"/>
</dbReference>
<evidence type="ECO:0000313" key="4">
    <source>
        <dbReference type="EMBL" id="MFC6771367.1"/>
    </source>
</evidence>
<sequence>GTDGGDAGATDGDDGGGAADGPSIESETGSGGGDGIDGTVEYVADPLADYAVSALEPGVVFFAGAALVFTVAWAYWYWSANR</sequence>
<protein>
    <submittedName>
        <fullName evidence="4">ArsR family transcriptional regulator</fullName>
    </submittedName>
</protein>